<dbReference type="Gene3D" id="3.30.1460.50">
    <property type="match status" value="1"/>
</dbReference>
<evidence type="ECO:0000256" key="5">
    <source>
        <dbReference type="ARBA" id="ARBA00023006"/>
    </source>
</evidence>
<organism evidence="7 8">
    <name type="scientific">Volvox africanus</name>
    <dbReference type="NCBI Taxonomy" id="51714"/>
    <lineage>
        <taxon>Eukaryota</taxon>
        <taxon>Viridiplantae</taxon>
        <taxon>Chlorophyta</taxon>
        <taxon>core chlorophytes</taxon>
        <taxon>Chlorophyceae</taxon>
        <taxon>CS clade</taxon>
        <taxon>Chlamydomonadales</taxon>
        <taxon>Volvocaceae</taxon>
        <taxon>Volvox</taxon>
    </lineage>
</organism>
<dbReference type="Proteomes" id="UP000747399">
    <property type="component" value="Unassembled WGS sequence"/>
</dbReference>
<dbReference type="PANTHER" id="PTHR14957">
    <property type="entry name" value="UBIQUITIN-LIKE-CONJUGATING ENZYME ATG10"/>
    <property type="match status" value="1"/>
</dbReference>
<dbReference type="GO" id="GO:0000045">
    <property type="term" value="P:autophagosome assembly"/>
    <property type="evidence" value="ECO:0007669"/>
    <property type="project" value="TreeGrafter"/>
</dbReference>
<reference evidence="7" key="1">
    <citation type="journal article" date="2021" name="Proc. Natl. Acad. Sci. U.S.A.">
        <title>Three genomes in the algal genus Volvox reveal the fate of a haploid sex-determining region after a transition to homothallism.</title>
        <authorList>
            <person name="Yamamoto K."/>
            <person name="Hamaji T."/>
            <person name="Kawai-Toyooka H."/>
            <person name="Matsuzaki R."/>
            <person name="Takahashi F."/>
            <person name="Nishimura Y."/>
            <person name="Kawachi M."/>
            <person name="Noguchi H."/>
            <person name="Minakuchi Y."/>
            <person name="Umen J.G."/>
            <person name="Toyoda A."/>
            <person name="Nozaki H."/>
        </authorList>
    </citation>
    <scope>NUCLEOTIDE SEQUENCE</scope>
    <source>
        <strain evidence="7">NIES-3780</strain>
    </source>
</reference>
<evidence type="ECO:0000256" key="1">
    <source>
        <dbReference type="ARBA" id="ARBA00005696"/>
    </source>
</evidence>
<dbReference type="GO" id="GO:0061651">
    <property type="term" value="F:Atg12 conjugating enzyme activity"/>
    <property type="evidence" value="ECO:0007669"/>
    <property type="project" value="TreeGrafter"/>
</dbReference>
<accession>A0A8J4B8V0</accession>
<proteinExistence type="inferred from homology"/>
<dbReference type="GO" id="GO:0005829">
    <property type="term" value="C:cytosol"/>
    <property type="evidence" value="ECO:0007669"/>
    <property type="project" value="TreeGrafter"/>
</dbReference>
<dbReference type="Pfam" id="PF03987">
    <property type="entry name" value="Autophagy_act_C"/>
    <property type="match status" value="1"/>
</dbReference>
<comment type="similarity">
    <text evidence="1">Belongs to the ATG10 family.</text>
</comment>
<evidence type="ECO:0000256" key="3">
    <source>
        <dbReference type="ARBA" id="ARBA00022679"/>
    </source>
</evidence>
<name>A0A8J4B8V0_9CHLO</name>
<gene>
    <name evidence="7" type="ORF">Vafri_12078</name>
</gene>
<evidence type="ECO:0000313" key="7">
    <source>
        <dbReference type="EMBL" id="GIL56767.1"/>
    </source>
</evidence>
<evidence type="ECO:0000256" key="2">
    <source>
        <dbReference type="ARBA" id="ARBA00021099"/>
    </source>
</evidence>
<sequence>MLASSNWRQTLQLFQSADNSHPWQLRETQMGPYLALEGVPRLSGRQANADIIGPAVQTVLLDYHVCYSHSYQVPIMCFRATSIDGEPLSLSRLRKEIFPFWPSENEQLQWFVMQQEHPLLPGPCWLSLHPCHTATVLALALGLEVGNVRRGNTAVDGGAATSAVDCGGDGGGDDDAINSVSANAVAFSSAVATPNTQAEFHGRHHGEATAMHRLVVKNDPVRVNTTVTPLPVVSVTGQPQEAAGCGGSDDEDVPDLDQLLQSGGAYSGAEGSSRANSGRENAAAMGPIERMAPGLEAVQATIGRVAVWQGDDVLLCGSDPRSLQRYICAWFSLVGPYVGLEVPKDLMRL</sequence>
<evidence type="ECO:0000256" key="4">
    <source>
        <dbReference type="ARBA" id="ARBA00022786"/>
    </source>
</evidence>
<evidence type="ECO:0000313" key="8">
    <source>
        <dbReference type="Proteomes" id="UP000747399"/>
    </source>
</evidence>
<dbReference type="GO" id="GO:0032446">
    <property type="term" value="P:protein modification by small protein conjugation"/>
    <property type="evidence" value="ECO:0007669"/>
    <property type="project" value="TreeGrafter"/>
</dbReference>
<protein>
    <recommendedName>
        <fullName evidence="2">Ubiquitin-like-conjugating enzyme ATG10</fullName>
    </recommendedName>
    <alternativeName>
        <fullName evidence="6">Autophagy-related protein 10</fullName>
    </alternativeName>
</protein>
<dbReference type="InterPro" id="IPR007135">
    <property type="entry name" value="Atg3/Atg10"/>
</dbReference>
<keyword evidence="4" id="KW-0833">Ubl conjugation pathway</keyword>
<keyword evidence="8" id="KW-1185">Reference proteome</keyword>
<keyword evidence="3" id="KW-0808">Transferase</keyword>
<comment type="caution">
    <text evidence="7">The sequence shown here is derived from an EMBL/GenBank/DDBJ whole genome shotgun (WGS) entry which is preliminary data.</text>
</comment>
<keyword evidence="5" id="KW-0072">Autophagy</keyword>
<dbReference type="AlphaFoldDB" id="A0A8J4B8V0"/>
<evidence type="ECO:0000256" key="6">
    <source>
        <dbReference type="ARBA" id="ARBA00029833"/>
    </source>
</evidence>
<dbReference type="PANTHER" id="PTHR14957:SF1">
    <property type="entry name" value="UBIQUITIN-LIKE-CONJUGATING ENZYME ATG10"/>
    <property type="match status" value="1"/>
</dbReference>
<dbReference type="GO" id="GO:0000422">
    <property type="term" value="P:autophagy of mitochondrion"/>
    <property type="evidence" value="ECO:0007669"/>
    <property type="project" value="TreeGrafter"/>
</dbReference>
<dbReference type="EMBL" id="BNCO01000025">
    <property type="protein sequence ID" value="GIL56767.1"/>
    <property type="molecule type" value="Genomic_DNA"/>
</dbReference>